<sequence>DNTRTEERGCRLLSDCEAMKKKCEDETKKEEEGIKECGVACCESEGDKPCNGAITIFVVDRLLMFCYKSVNLLLEELINIKVILFLILELFRFPSGIFIMGWIWALCHMIYTVKNVTKLGSFKCYQCMRRDQSFTEEQCEENQNEVECPKKSKYTCFKRHIIKEDNTRTEERGCRLLSDCEAMKKKCEDEAKREEEGIKECGVACCESEGDKPCNGAITIFVVDRLLMVNVAVIFSLRLL</sequence>
<gene>
    <name evidence="2" type="ORF">PEVE_00021285</name>
</gene>
<evidence type="ECO:0000313" key="2">
    <source>
        <dbReference type="EMBL" id="CAH3024014.1"/>
    </source>
</evidence>
<feature type="non-terminal residue" evidence="2">
    <location>
        <position position="1"/>
    </location>
</feature>
<keyword evidence="1" id="KW-0812">Transmembrane</keyword>
<reference evidence="2 3" key="1">
    <citation type="submission" date="2022-05" db="EMBL/GenBank/DDBJ databases">
        <authorList>
            <consortium name="Genoscope - CEA"/>
            <person name="William W."/>
        </authorList>
    </citation>
    <scope>NUCLEOTIDE SEQUENCE [LARGE SCALE GENOMIC DNA]</scope>
</reference>
<keyword evidence="1" id="KW-0472">Membrane</keyword>
<dbReference type="EMBL" id="CALNXI010000285">
    <property type="protein sequence ID" value="CAH3024014.1"/>
    <property type="molecule type" value="Genomic_DNA"/>
</dbReference>
<name>A0ABN8M5U4_9CNID</name>
<feature type="transmembrane region" description="Helical" evidence="1">
    <location>
        <begin position="82"/>
        <end position="105"/>
    </location>
</feature>
<comment type="caution">
    <text evidence="2">The sequence shown here is derived from an EMBL/GenBank/DDBJ whole genome shotgun (WGS) entry which is preliminary data.</text>
</comment>
<evidence type="ECO:0000313" key="3">
    <source>
        <dbReference type="Proteomes" id="UP001159427"/>
    </source>
</evidence>
<evidence type="ECO:0000256" key="1">
    <source>
        <dbReference type="SAM" id="Phobius"/>
    </source>
</evidence>
<protein>
    <submittedName>
        <fullName evidence="2">Uncharacterized protein</fullName>
    </submittedName>
</protein>
<dbReference type="Proteomes" id="UP001159427">
    <property type="component" value="Unassembled WGS sequence"/>
</dbReference>
<keyword evidence="1" id="KW-1133">Transmembrane helix</keyword>
<accession>A0ABN8M5U4</accession>
<organism evidence="2 3">
    <name type="scientific">Porites evermanni</name>
    <dbReference type="NCBI Taxonomy" id="104178"/>
    <lineage>
        <taxon>Eukaryota</taxon>
        <taxon>Metazoa</taxon>
        <taxon>Cnidaria</taxon>
        <taxon>Anthozoa</taxon>
        <taxon>Hexacorallia</taxon>
        <taxon>Scleractinia</taxon>
        <taxon>Fungiina</taxon>
        <taxon>Poritidae</taxon>
        <taxon>Porites</taxon>
    </lineage>
</organism>
<keyword evidence="3" id="KW-1185">Reference proteome</keyword>
<proteinExistence type="predicted"/>